<proteinExistence type="predicted"/>
<feature type="compositionally biased region" description="Acidic residues" evidence="1">
    <location>
        <begin position="79"/>
        <end position="110"/>
    </location>
</feature>
<dbReference type="Proteomes" id="UP000041254">
    <property type="component" value="Unassembled WGS sequence"/>
</dbReference>
<name>A0A0G4ECF1_VITBC</name>
<protein>
    <submittedName>
        <fullName evidence="2">Uncharacterized protein</fullName>
    </submittedName>
</protein>
<feature type="region of interest" description="Disordered" evidence="1">
    <location>
        <begin position="79"/>
        <end position="122"/>
    </location>
</feature>
<dbReference type="AlphaFoldDB" id="A0A0G4ECF1"/>
<gene>
    <name evidence="2" type="ORF">Vbra_11329</name>
</gene>
<reference evidence="2 3" key="1">
    <citation type="submission" date="2014-11" db="EMBL/GenBank/DDBJ databases">
        <authorList>
            <person name="Zhu J."/>
            <person name="Qi W."/>
            <person name="Song R."/>
        </authorList>
    </citation>
    <scope>NUCLEOTIDE SEQUENCE [LARGE SCALE GENOMIC DNA]</scope>
</reference>
<accession>A0A0G4ECF1</accession>
<dbReference type="InParanoid" id="A0A0G4ECF1"/>
<keyword evidence="3" id="KW-1185">Reference proteome</keyword>
<evidence type="ECO:0000256" key="1">
    <source>
        <dbReference type="SAM" id="MobiDB-lite"/>
    </source>
</evidence>
<dbReference type="VEuPathDB" id="CryptoDB:Vbra_11329"/>
<dbReference type="EMBL" id="CDMY01000179">
    <property type="protein sequence ID" value="CEL93621.1"/>
    <property type="molecule type" value="Genomic_DNA"/>
</dbReference>
<sequence>MLVLLQPSDGIRDEPMFGMDIFTTEPRVDISGRPFPCTSQQHCVCPWGPRCVFKYASPATAALAREALGDAVAPIVFDWIDDSDDDSDDDDSDDGDNDGSSDNGDGDMDDGSPVGSEGDDHT</sequence>
<evidence type="ECO:0000313" key="3">
    <source>
        <dbReference type="Proteomes" id="UP000041254"/>
    </source>
</evidence>
<evidence type="ECO:0000313" key="2">
    <source>
        <dbReference type="EMBL" id="CEL93621.1"/>
    </source>
</evidence>
<organism evidence="2 3">
    <name type="scientific">Vitrella brassicaformis (strain CCMP3155)</name>
    <dbReference type="NCBI Taxonomy" id="1169540"/>
    <lineage>
        <taxon>Eukaryota</taxon>
        <taxon>Sar</taxon>
        <taxon>Alveolata</taxon>
        <taxon>Colpodellida</taxon>
        <taxon>Vitrellaceae</taxon>
        <taxon>Vitrella</taxon>
    </lineage>
</organism>